<evidence type="ECO:0000259" key="1">
    <source>
        <dbReference type="Pfam" id="PF03372"/>
    </source>
</evidence>
<feature type="domain" description="Endonuclease/exonuclease/phosphatase" evidence="1">
    <location>
        <begin position="27"/>
        <end position="235"/>
    </location>
</feature>
<protein>
    <recommendedName>
        <fullName evidence="1">Endonuclease/exonuclease/phosphatase domain-containing protein</fullName>
    </recommendedName>
</protein>
<gene>
    <name evidence="2" type="ORF">SY85_14905</name>
</gene>
<dbReference type="Pfam" id="PF03372">
    <property type="entry name" value="Exo_endo_phos"/>
    <property type="match status" value="1"/>
</dbReference>
<dbReference type="InterPro" id="IPR036691">
    <property type="entry name" value="Endo/exonu/phosph_ase_sf"/>
</dbReference>
<dbReference type="EMBL" id="CP011390">
    <property type="protein sequence ID" value="ANE51597.1"/>
    <property type="molecule type" value="Genomic_DNA"/>
</dbReference>
<dbReference type="Gene3D" id="3.60.10.10">
    <property type="entry name" value="Endonuclease/exonuclease/phosphatase"/>
    <property type="match status" value="1"/>
</dbReference>
<dbReference type="GO" id="GO:0016020">
    <property type="term" value="C:membrane"/>
    <property type="evidence" value="ECO:0007669"/>
    <property type="project" value="GOC"/>
</dbReference>
<dbReference type="AlphaFoldDB" id="A0A172TXY0"/>
<evidence type="ECO:0000313" key="3">
    <source>
        <dbReference type="Proteomes" id="UP000077177"/>
    </source>
</evidence>
<dbReference type="STRING" id="1492898.SY85_14905"/>
<dbReference type="PATRIC" id="fig|1492898.3.peg.3240"/>
<dbReference type="InterPro" id="IPR005135">
    <property type="entry name" value="Endo/exonuclease/phosphatase"/>
</dbReference>
<organism evidence="2 3">
    <name type="scientific">Flavisolibacter tropicus</name>
    <dbReference type="NCBI Taxonomy" id="1492898"/>
    <lineage>
        <taxon>Bacteria</taxon>
        <taxon>Pseudomonadati</taxon>
        <taxon>Bacteroidota</taxon>
        <taxon>Chitinophagia</taxon>
        <taxon>Chitinophagales</taxon>
        <taxon>Chitinophagaceae</taxon>
        <taxon>Flavisolibacter</taxon>
    </lineage>
</organism>
<dbReference type="PANTHER" id="PTHR14859:SF15">
    <property type="entry name" value="ENDONUCLEASE_EXONUCLEASE_PHOSPHATASE DOMAIN-CONTAINING PROTEIN"/>
    <property type="match status" value="1"/>
</dbReference>
<accession>A0A172TXY0</accession>
<dbReference type="KEGG" id="fla:SY85_14905"/>
<dbReference type="Proteomes" id="UP000077177">
    <property type="component" value="Chromosome"/>
</dbReference>
<keyword evidence="3" id="KW-1185">Reference proteome</keyword>
<reference evidence="3" key="1">
    <citation type="submission" date="2015-01" db="EMBL/GenBank/DDBJ databases">
        <title>Flavisolibacter sp./LCS9/ whole genome sequencing.</title>
        <authorList>
            <person name="Kim M.K."/>
            <person name="Srinivasan S."/>
            <person name="Lee J.-J."/>
        </authorList>
    </citation>
    <scope>NUCLEOTIDE SEQUENCE [LARGE SCALE GENOMIC DNA]</scope>
    <source>
        <strain evidence="3">LCS9</strain>
    </source>
</reference>
<sequence>MYKLLYLSILATLFCSQTSAQKKLRLLTYNIRNAKGMDNKVDYDRVAAVLLQAKAPIVALQEVDSVTKRSNAVDVLQQLAQKTKMQAVYGAAIPLQGGKYGVGLLSKEKPLQHYTIPLPGKEEERVLLVVEFKKYVVFNTHFSLTEADRLASVNIINEQATHFQKPIYLLGDLNAEPTSPVLTALQQNWTLLSGTALTFPANTPDRCIDYIFSRNAIKQKHMSATVINEAIASDHRPVLVEVK</sequence>
<dbReference type="SUPFAM" id="SSF56219">
    <property type="entry name" value="DNase I-like"/>
    <property type="match status" value="1"/>
</dbReference>
<dbReference type="InterPro" id="IPR051916">
    <property type="entry name" value="GPI-anchor_lipid_remodeler"/>
</dbReference>
<name>A0A172TXY0_9BACT</name>
<dbReference type="GO" id="GO:0006506">
    <property type="term" value="P:GPI anchor biosynthetic process"/>
    <property type="evidence" value="ECO:0007669"/>
    <property type="project" value="TreeGrafter"/>
</dbReference>
<dbReference type="RefSeq" id="WP_066405706.1">
    <property type="nucleotide sequence ID" value="NZ_CP011390.1"/>
</dbReference>
<dbReference type="PANTHER" id="PTHR14859">
    <property type="entry name" value="CALCOFLUOR WHITE HYPERSENSITIVE PROTEIN PRECURSOR"/>
    <property type="match status" value="1"/>
</dbReference>
<dbReference type="OrthoDB" id="5447300at2"/>
<evidence type="ECO:0000313" key="2">
    <source>
        <dbReference type="EMBL" id="ANE51597.1"/>
    </source>
</evidence>
<proteinExistence type="predicted"/>
<reference evidence="2 3" key="2">
    <citation type="journal article" date="2016" name="Int. J. Syst. Evol. Microbiol.">
        <title>Flavisolibacter tropicus sp. nov., isolated from tropical soil.</title>
        <authorList>
            <person name="Lee J.J."/>
            <person name="Kang M.S."/>
            <person name="Kim G.S."/>
            <person name="Lee C.S."/>
            <person name="Lim S."/>
            <person name="Lee J."/>
            <person name="Roh S.H."/>
            <person name="Kang H."/>
            <person name="Ha J.M."/>
            <person name="Bae S."/>
            <person name="Jung H.Y."/>
            <person name="Kim M.K."/>
        </authorList>
    </citation>
    <scope>NUCLEOTIDE SEQUENCE [LARGE SCALE GENOMIC DNA]</scope>
    <source>
        <strain evidence="2 3">LCS9</strain>
    </source>
</reference>
<dbReference type="GO" id="GO:0003824">
    <property type="term" value="F:catalytic activity"/>
    <property type="evidence" value="ECO:0007669"/>
    <property type="project" value="InterPro"/>
</dbReference>